<dbReference type="Pfam" id="PF14269">
    <property type="entry name" value="Arylsulfotran_2"/>
    <property type="match status" value="1"/>
</dbReference>
<dbReference type="PANTHER" id="PTHR35340:SF6">
    <property type="entry name" value="ASST-DOMAIN-CONTAINING PROTEIN"/>
    <property type="match status" value="1"/>
</dbReference>
<accession>A0A0F4Z3X7</accession>
<dbReference type="PANTHER" id="PTHR35340">
    <property type="entry name" value="PQQ ENZYME REPEAT PROTEIN-RELATED"/>
    <property type="match status" value="1"/>
</dbReference>
<dbReference type="OrthoDB" id="5377172at2759"/>
<gene>
    <name evidence="2" type="ORF">T310_1345</name>
</gene>
<dbReference type="GeneID" id="25313696"/>
<feature type="chain" id="PRO_5002482154" description="Arylsulfotransferase" evidence="1">
    <location>
        <begin position="30"/>
        <end position="508"/>
    </location>
</feature>
<evidence type="ECO:0000313" key="2">
    <source>
        <dbReference type="EMBL" id="KKA24598.1"/>
    </source>
</evidence>
<evidence type="ECO:0000256" key="1">
    <source>
        <dbReference type="SAM" id="SignalP"/>
    </source>
</evidence>
<keyword evidence="1" id="KW-0732">Signal</keyword>
<dbReference type="RefSeq" id="XP_013331210.1">
    <property type="nucleotide sequence ID" value="XM_013475756.1"/>
</dbReference>
<evidence type="ECO:0000313" key="3">
    <source>
        <dbReference type="Proteomes" id="UP000053958"/>
    </source>
</evidence>
<feature type="signal peptide" evidence="1">
    <location>
        <begin position="1"/>
        <end position="29"/>
    </location>
</feature>
<dbReference type="Proteomes" id="UP000053958">
    <property type="component" value="Unassembled WGS sequence"/>
</dbReference>
<proteinExistence type="predicted"/>
<name>A0A0F4Z3X7_RASE3</name>
<dbReference type="AlphaFoldDB" id="A0A0F4Z3X7"/>
<keyword evidence="3" id="KW-1185">Reference proteome</keyword>
<organism evidence="2 3">
    <name type="scientific">Rasamsonia emersonii (strain ATCC 16479 / CBS 393.64 / IMI 116815)</name>
    <dbReference type="NCBI Taxonomy" id="1408163"/>
    <lineage>
        <taxon>Eukaryota</taxon>
        <taxon>Fungi</taxon>
        <taxon>Dikarya</taxon>
        <taxon>Ascomycota</taxon>
        <taxon>Pezizomycotina</taxon>
        <taxon>Eurotiomycetes</taxon>
        <taxon>Eurotiomycetidae</taxon>
        <taxon>Eurotiales</taxon>
        <taxon>Trichocomaceae</taxon>
        <taxon>Rasamsonia</taxon>
    </lineage>
</organism>
<dbReference type="STRING" id="1408163.A0A0F4Z3X7"/>
<sequence>MSAMKMARLCRSLYLSALLATPFIDHAVAADWPYWTFTTVPFQPPKLNITTAGEAPDPGLIFLGPRGDQPNGTAAMIYDQAGNLVYQGPHEVTANVNVQTLFGKPVLTFWSGNMLDTGFGYGKVHILDDTYKEIYTVTLDGNFITPSGTAEESYNDLHESKITERNTMLVTAYNVTQANLTAVGGPEDGWMLDGHFYEIDIFTKQIFFSWSTANYSDQIPITLSRNPIADRGRNQSHPWDPYHINSIELVDDGYLVSFRHLFSVLYLNRDGSIKWRLSGDDGTDFDLGPGCNFSWQHHARAHDVSSSGMTLSLFNNDNANVHHQVSPTTGLVLQVDTSDMTVRNLRTLADESSPIYSVSQGNTQLLGNTTTGHVFMDYGAIGVVREYDSAGNTIMSAQFGPYNSVASYRGFKYDWHATPFWDPAVAVQRSPSGDINIFMSWNGATDYDSWAIYGGPSEALANATMLKTVARTGFETNVTLPAAVNVSYVQAVARQAGSNLRASTVIAL</sequence>
<dbReference type="EMBL" id="LASV01000056">
    <property type="protein sequence ID" value="KKA24598.1"/>
    <property type="molecule type" value="Genomic_DNA"/>
</dbReference>
<protein>
    <recommendedName>
        <fullName evidence="4">Arylsulfotransferase</fullName>
    </recommendedName>
</protein>
<reference evidence="2 3" key="1">
    <citation type="submission" date="2015-04" db="EMBL/GenBank/DDBJ databases">
        <authorList>
            <person name="Heijne W.H."/>
            <person name="Fedorova N.D."/>
            <person name="Nierman W.C."/>
            <person name="Vollebregt A.W."/>
            <person name="Zhao Z."/>
            <person name="Wu L."/>
            <person name="Kumar M."/>
            <person name="Stam H."/>
            <person name="van den Berg M.A."/>
            <person name="Pel H.J."/>
        </authorList>
    </citation>
    <scope>NUCLEOTIDE SEQUENCE [LARGE SCALE GENOMIC DNA]</scope>
    <source>
        <strain evidence="2 3">CBS 393.64</strain>
    </source>
</reference>
<comment type="caution">
    <text evidence="2">The sequence shown here is derived from an EMBL/GenBank/DDBJ whole genome shotgun (WGS) entry which is preliminary data.</text>
</comment>
<evidence type="ECO:0008006" key="4">
    <source>
        <dbReference type="Google" id="ProtNLM"/>
    </source>
</evidence>
<dbReference type="InterPro" id="IPR053143">
    <property type="entry name" value="Arylsulfate_ST"/>
</dbReference>
<dbReference type="InterPro" id="IPR039535">
    <property type="entry name" value="ASST-like"/>
</dbReference>